<evidence type="ECO:0000313" key="1">
    <source>
        <dbReference type="EMBL" id="MFD1051197.1"/>
    </source>
</evidence>
<protein>
    <submittedName>
        <fullName evidence="1">Uncharacterized protein</fullName>
    </submittedName>
</protein>
<gene>
    <name evidence="1" type="ORF">ACFQ1S_39515</name>
</gene>
<proteinExistence type="predicted"/>
<evidence type="ECO:0000313" key="2">
    <source>
        <dbReference type="Proteomes" id="UP001597045"/>
    </source>
</evidence>
<keyword evidence="2" id="KW-1185">Reference proteome</keyword>
<dbReference type="EMBL" id="JBHTIS010003404">
    <property type="protein sequence ID" value="MFD1051197.1"/>
    <property type="molecule type" value="Genomic_DNA"/>
</dbReference>
<dbReference type="Proteomes" id="UP001597045">
    <property type="component" value="Unassembled WGS sequence"/>
</dbReference>
<organism evidence="1 2">
    <name type="scientific">Kibdelosporangium lantanae</name>
    <dbReference type="NCBI Taxonomy" id="1497396"/>
    <lineage>
        <taxon>Bacteria</taxon>
        <taxon>Bacillati</taxon>
        <taxon>Actinomycetota</taxon>
        <taxon>Actinomycetes</taxon>
        <taxon>Pseudonocardiales</taxon>
        <taxon>Pseudonocardiaceae</taxon>
        <taxon>Kibdelosporangium</taxon>
    </lineage>
</organism>
<comment type="caution">
    <text evidence="1">The sequence shown here is derived from an EMBL/GenBank/DDBJ whole genome shotgun (WGS) entry which is preliminary data.</text>
</comment>
<sequence>MQYLRGRRSGDSTLLQQQLVKGALADALAEQLEIRAVLTGLGSADVTPSLVNGLNGQITRIDRALLRLLGATSMLLGGPGEVAYVSELLADAYLADGEG</sequence>
<reference evidence="2" key="1">
    <citation type="journal article" date="2019" name="Int. J. Syst. Evol. Microbiol.">
        <title>The Global Catalogue of Microorganisms (GCM) 10K type strain sequencing project: providing services to taxonomists for standard genome sequencing and annotation.</title>
        <authorList>
            <consortium name="The Broad Institute Genomics Platform"/>
            <consortium name="The Broad Institute Genome Sequencing Center for Infectious Disease"/>
            <person name="Wu L."/>
            <person name="Ma J."/>
        </authorList>
    </citation>
    <scope>NUCLEOTIDE SEQUENCE [LARGE SCALE GENOMIC DNA]</scope>
    <source>
        <strain evidence="2">JCM 31486</strain>
    </source>
</reference>
<accession>A0ABW3MKH9</accession>
<name>A0ABW3MKH9_9PSEU</name>